<dbReference type="EMBL" id="CAIX01001369">
    <property type="protein sequence ID" value="CCI11621.1"/>
    <property type="molecule type" value="Genomic_DNA"/>
</dbReference>
<organism evidence="2 3">
    <name type="scientific">Albugo candida</name>
    <dbReference type="NCBI Taxonomy" id="65357"/>
    <lineage>
        <taxon>Eukaryota</taxon>
        <taxon>Sar</taxon>
        <taxon>Stramenopiles</taxon>
        <taxon>Oomycota</taxon>
        <taxon>Peronosporomycetes</taxon>
        <taxon>Albuginales</taxon>
        <taxon>Albuginaceae</taxon>
        <taxon>Albugo</taxon>
    </lineage>
</organism>
<keyword evidence="3" id="KW-1185">Reference proteome</keyword>
<evidence type="ECO:0000313" key="2">
    <source>
        <dbReference type="EMBL" id="CCI11621.1"/>
    </source>
</evidence>
<proteinExistence type="predicted"/>
<feature type="chain" id="PRO_5001531903" evidence="1">
    <location>
        <begin position="22"/>
        <end position="100"/>
    </location>
</feature>
<feature type="signal peptide" evidence="1">
    <location>
        <begin position="1"/>
        <end position="21"/>
    </location>
</feature>
<keyword evidence="1" id="KW-0732">Signal</keyword>
<gene>
    <name evidence="2" type="ORF">BN9_132090</name>
</gene>
<protein>
    <submittedName>
        <fullName evidence="2">Uncharacterized protein</fullName>
    </submittedName>
</protein>
<evidence type="ECO:0000313" key="3">
    <source>
        <dbReference type="Proteomes" id="UP000053237"/>
    </source>
</evidence>
<evidence type="ECO:0000256" key="1">
    <source>
        <dbReference type="SAM" id="SignalP"/>
    </source>
</evidence>
<dbReference type="AlphaFoldDB" id="A0A024FX73"/>
<accession>A0A024FX73</accession>
<comment type="caution">
    <text evidence="2">The sequence shown here is derived from an EMBL/GenBank/DDBJ whole genome shotgun (WGS) entry which is preliminary data.</text>
</comment>
<dbReference type="Proteomes" id="UP000053237">
    <property type="component" value="Unassembled WGS sequence"/>
</dbReference>
<dbReference type="InParanoid" id="A0A024FX73"/>
<reference evidence="2 3" key="1">
    <citation type="submission" date="2012-05" db="EMBL/GenBank/DDBJ databases">
        <title>Recombination and specialization in a pathogen metapopulation.</title>
        <authorList>
            <person name="Gardiner A."/>
            <person name="Kemen E."/>
            <person name="Schultz-Larsen T."/>
            <person name="MacLean D."/>
            <person name="Van Oosterhout C."/>
            <person name="Jones J.D.G."/>
        </authorList>
    </citation>
    <scope>NUCLEOTIDE SEQUENCE [LARGE SCALE GENOMIC DNA]</scope>
    <source>
        <strain evidence="2 3">Ac Nc2</strain>
    </source>
</reference>
<sequence length="100" mass="11542">MKNFSLNILWWLLYMWQSVVTLRPRSANEIKETLHATLDKNCDASTQYMSGKDNLCGDYMTSLYATMGSDDSFSSKPMSRNLGLSQDSSRELNWLQDFLQ</sequence>
<name>A0A024FX73_9STRA</name>